<evidence type="ECO:0000256" key="1">
    <source>
        <dbReference type="ARBA" id="ARBA00023015"/>
    </source>
</evidence>
<feature type="domain" description="HTH tetR-type" evidence="5">
    <location>
        <begin position="19"/>
        <end position="79"/>
    </location>
</feature>
<dbReference type="PRINTS" id="PR00455">
    <property type="entry name" value="HTHTETR"/>
</dbReference>
<evidence type="ECO:0000256" key="2">
    <source>
        <dbReference type="ARBA" id="ARBA00023125"/>
    </source>
</evidence>
<evidence type="ECO:0000313" key="6">
    <source>
        <dbReference type="EMBL" id="OIN53689.1"/>
    </source>
</evidence>
<feature type="DNA-binding region" description="H-T-H motif" evidence="4">
    <location>
        <begin position="42"/>
        <end position="61"/>
    </location>
</feature>
<dbReference type="GO" id="GO:0003677">
    <property type="term" value="F:DNA binding"/>
    <property type="evidence" value="ECO:0007669"/>
    <property type="project" value="UniProtKB-UniRule"/>
</dbReference>
<dbReference type="AlphaFoldDB" id="A0A1S2V4T6"/>
<name>A0A1S2V4T6_9PSED</name>
<dbReference type="PANTHER" id="PTHR47506:SF1">
    <property type="entry name" value="HTH-TYPE TRANSCRIPTIONAL REGULATOR YJDC"/>
    <property type="match status" value="1"/>
</dbReference>
<evidence type="ECO:0000259" key="5">
    <source>
        <dbReference type="PROSITE" id="PS50977"/>
    </source>
</evidence>
<proteinExistence type="predicted"/>
<accession>A0A1S2V4T6</accession>
<evidence type="ECO:0000256" key="3">
    <source>
        <dbReference type="ARBA" id="ARBA00023163"/>
    </source>
</evidence>
<keyword evidence="3" id="KW-0804">Transcription</keyword>
<dbReference type="PANTHER" id="PTHR47506">
    <property type="entry name" value="TRANSCRIPTIONAL REGULATORY PROTEIN"/>
    <property type="match status" value="1"/>
</dbReference>
<dbReference type="PROSITE" id="PS50977">
    <property type="entry name" value="HTH_TETR_2"/>
    <property type="match status" value="1"/>
</dbReference>
<dbReference type="SUPFAM" id="SSF48498">
    <property type="entry name" value="Tetracyclin repressor-like, C-terminal domain"/>
    <property type="match status" value="1"/>
</dbReference>
<reference evidence="6 7" key="1">
    <citation type="submission" date="2016-08" db="EMBL/GenBank/DDBJ databases">
        <title>Draft genome sequence of Pseudomonas costantinii LMG 22119, type strain isolated from cultivated mushroom (Agaricus bisporus) sporophores.</title>
        <authorList>
            <person name="Tambong J.T."/>
        </authorList>
    </citation>
    <scope>NUCLEOTIDE SEQUENCE [LARGE SCALE GENOMIC DNA]</scope>
    <source>
        <strain evidence="6 7">LMG 22119</strain>
    </source>
</reference>
<protein>
    <submittedName>
        <fullName evidence="6">TetR family transcriptional regulator</fullName>
    </submittedName>
</protein>
<comment type="caution">
    <text evidence="6">The sequence shown here is derived from an EMBL/GenBank/DDBJ whole genome shotgun (WGS) entry which is preliminary data.</text>
</comment>
<sequence>MLRFSPITNSKIWSSELSVSKKQHVVDTATSLFSQYGFHPVGVDWIIEASGVARMTMYRNFNGKEDLVKTVLRQRSDHLIEQLKQRMDEMPSLDEKIISIFDWRGQWFCSKSFAGCLFGRAVAEFPEHSDIREIALDYKRKLHGLVEEEIARHHTQETAKTLATYIMMLLDGATVSAQAFGESHFAGDACDAALMLLRFNIGKQIR</sequence>
<dbReference type="Pfam" id="PF00440">
    <property type="entry name" value="TetR_N"/>
    <property type="match status" value="1"/>
</dbReference>
<dbReference type="Proteomes" id="UP000181661">
    <property type="component" value="Unassembled WGS sequence"/>
</dbReference>
<evidence type="ECO:0000313" key="7">
    <source>
        <dbReference type="Proteomes" id="UP000181661"/>
    </source>
</evidence>
<dbReference type="InterPro" id="IPR001647">
    <property type="entry name" value="HTH_TetR"/>
</dbReference>
<dbReference type="InterPro" id="IPR036271">
    <property type="entry name" value="Tet_transcr_reg_TetR-rel_C_sf"/>
</dbReference>
<dbReference type="Gene3D" id="1.10.357.10">
    <property type="entry name" value="Tetracycline Repressor, domain 2"/>
    <property type="match status" value="1"/>
</dbReference>
<keyword evidence="1" id="KW-0805">Transcription regulation</keyword>
<keyword evidence="2 4" id="KW-0238">DNA-binding</keyword>
<evidence type="ECO:0000256" key="4">
    <source>
        <dbReference type="PROSITE-ProRule" id="PRU00335"/>
    </source>
</evidence>
<organism evidence="6 7">
    <name type="scientific">Pseudomonas costantinii</name>
    <dbReference type="NCBI Taxonomy" id="168469"/>
    <lineage>
        <taxon>Bacteria</taxon>
        <taxon>Pseudomonadati</taxon>
        <taxon>Pseudomonadota</taxon>
        <taxon>Gammaproteobacteria</taxon>
        <taxon>Pseudomonadales</taxon>
        <taxon>Pseudomonadaceae</taxon>
        <taxon>Pseudomonas</taxon>
    </lineage>
</organism>
<dbReference type="SUPFAM" id="SSF46689">
    <property type="entry name" value="Homeodomain-like"/>
    <property type="match status" value="1"/>
</dbReference>
<gene>
    <name evidence="6" type="ORF">BFL40_09420</name>
</gene>
<dbReference type="InterPro" id="IPR009057">
    <property type="entry name" value="Homeodomain-like_sf"/>
</dbReference>
<dbReference type="EMBL" id="MDDR01000016">
    <property type="protein sequence ID" value="OIN53689.1"/>
    <property type="molecule type" value="Genomic_DNA"/>
</dbReference>